<dbReference type="KEGG" id="nai:NECAME_16345"/>
<dbReference type="SUPFAM" id="SSF110849">
    <property type="entry name" value="ParB/Sulfiredoxin"/>
    <property type="match status" value="1"/>
</dbReference>
<name>W2TX83_NECAM</name>
<dbReference type="Gene3D" id="3.90.1530.10">
    <property type="entry name" value="Conserved hypothetical protein from pyrococcus furiosus pfu- 392566-001, ParB domain"/>
    <property type="match status" value="1"/>
</dbReference>
<dbReference type="Pfam" id="PF02195">
    <property type="entry name" value="ParB_N"/>
    <property type="match status" value="1"/>
</dbReference>
<feature type="domain" description="ParB-like N-terminal" evidence="1">
    <location>
        <begin position="268"/>
        <end position="361"/>
    </location>
</feature>
<dbReference type="InterPro" id="IPR027417">
    <property type="entry name" value="P-loop_NTPase"/>
</dbReference>
<dbReference type="OrthoDB" id="10059059at2759"/>
<dbReference type="Pfam" id="PF01656">
    <property type="entry name" value="CbiA"/>
    <property type="match status" value="1"/>
</dbReference>
<dbReference type="InterPro" id="IPR050678">
    <property type="entry name" value="DNA_Partitioning_ATPase"/>
</dbReference>
<proteinExistence type="predicted"/>
<dbReference type="PANTHER" id="PTHR13696">
    <property type="entry name" value="P-LOOP CONTAINING NUCLEOSIDE TRIPHOSPHATE HYDROLASE"/>
    <property type="match status" value="1"/>
</dbReference>
<evidence type="ECO:0000259" key="1">
    <source>
        <dbReference type="SMART" id="SM00470"/>
    </source>
</evidence>
<sequence length="491" mass="54183">MHLGAAFHEKGKRVLVVDADGQNTLVHWASASADGDTGIPFPVVNLSEAGGQIHREIKKFVNDYDVIVVDCPPSITEKVSGVVLLAATVAVIPTSSSPADYWSSVGLVKLIQQAQVMNEDLRAVFLLNKTEEKRMLTRELKRALEELGFPLLRTQIPTREAYKQAMALGQTVLQMNDRGARLAAVEARPDTTSSEKRTALDRLNAIDGLVQDKPKTREVAGRSSQPALVTGLEPAVERILDDAPGLENESVEYRAWRIAQGYRPGQIIELPLKDIKPSPFNPRHFYLKASIAELAVNLAKQGQQQAIHVIPDYAAPGSYYVSDGGRRVRALKEANKEVVKAIVVDLPIGIQSYKLGYDLNVQRDSQTVFDNAVEMVARPDRFGSNMAYQVGRYHGARGTEATLRLINRIVADDLSTRQVADIVKGRASAQESPKPAGRQRYAQRLEIKLDGVAVGDLKSYGDDRLELRLKGLTKDRRDAILQQIEQILKTK</sequence>
<dbReference type="InterPro" id="IPR002586">
    <property type="entry name" value="CobQ/CobB/MinD/ParA_Nub-bd_dom"/>
</dbReference>
<evidence type="ECO:0000313" key="3">
    <source>
        <dbReference type="Proteomes" id="UP000053676"/>
    </source>
</evidence>
<reference evidence="3" key="1">
    <citation type="journal article" date="2014" name="Nat. Genet.">
        <title>Genome of the human hookworm Necator americanus.</title>
        <authorList>
            <person name="Tang Y.T."/>
            <person name="Gao X."/>
            <person name="Rosa B.A."/>
            <person name="Abubucker S."/>
            <person name="Hallsworth-Pepin K."/>
            <person name="Martin J."/>
            <person name="Tyagi R."/>
            <person name="Heizer E."/>
            <person name="Zhang X."/>
            <person name="Bhonagiri-Palsikar V."/>
            <person name="Minx P."/>
            <person name="Warren W.C."/>
            <person name="Wang Q."/>
            <person name="Zhan B."/>
            <person name="Hotez P.J."/>
            <person name="Sternberg P.W."/>
            <person name="Dougall A."/>
            <person name="Gaze S.T."/>
            <person name="Mulvenna J."/>
            <person name="Sotillo J."/>
            <person name="Ranganathan S."/>
            <person name="Rabelo E.M."/>
            <person name="Wilson R.K."/>
            <person name="Felgner P.L."/>
            <person name="Bethony J."/>
            <person name="Hawdon J.M."/>
            <person name="Gasser R.B."/>
            <person name="Loukas A."/>
            <person name="Mitreva M."/>
        </authorList>
    </citation>
    <scope>NUCLEOTIDE SEQUENCE [LARGE SCALE GENOMIC DNA]</scope>
</reference>
<dbReference type="PANTHER" id="PTHR13696:SF96">
    <property type="entry name" value="COBQ_COBB_MIND_PARA NUCLEOTIDE BINDING DOMAIN-CONTAINING PROTEIN"/>
    <property type="match status" value="1"/>
</dbReference>
<dbReference type="Gene3D" id="3.40.50.300">
    <property type="entry name" value="P-loop containing nucleotide triphosphate hydrolases"/>
    <property type="match status" value="1"/>
</dbReference>
<dbReference type="SUPFAM" id="SSF52540">
    <property type="entry name" value="P-loop containing nucleoside triphosphate hydrolases"/>
    <property type="match status" value="1"/>
</dbReference>
<organism evidence="2 3">
    <name type="scientific">Necator americanus</name>
    <name type="common">Human hookworm</name>
    <dbReference type="NCBI Taxonomy" id="51031"/>
    <lineage>
        <taxon>Eukaryota</taxon>
        <taxon>Metazoa</taxon>
        <taxon>Ecdysozoa</taxon>
        <taxon>Nematoda</taxon>
        <taxon>Chromadorea</taxon>
        <taxon>Rhabditida</taxon>
        <taxon>Rhabditina</taxon>
        <taxon>Rhabditomorpha</taxon>
        <taxon>Strongyloidea</taxon>
        <taxon>Ancylostomatidae</taxon>
        <taxon>Bunostominae</taxon>
        <taxon>Necator</taxon>
    </lineage>
</organism>
<dbReference type="InterPro" id="IPR003115">
    <property type="entry name" value="ParB_N"/>
</dbReference>
<evidence type="ECO:0000313" key="2">
    <source>
        <dbReference type="EMBL" id="ETN86443.1"/>
    </source>
</evidence>
<dbReference type="SMART" id="SM00470">
    <property type="entry name" value="ParB"/>
    <property type="match status" value="1"/>
</dbReference>
<gene>
    <name evidence="2" type="ORF">NECAME_16345</name>
</gene>
<protein>
    <submittedName>
        <fullName evidence="2">ParB-like protein</fullName>
    </submittedName>
</protein>
<dbReference type="CDD" id="cd02042">
    <property type="entry name" value="ParAB_family"/>
    <property type="match status" value="1"/>
</dbReference>
<dbReference type="EMBL" id="KI657556">
    <property type="protein sequence ID" value="ETN86443.1"/>
    <property type="molecule type" value="Genomic_DNA"/>
</dbReference>
<dbReference type="InterPro" id="IPR036086">
    <property type="entry name" value="ParB/Sulfiredoxin_sf"/>
</dbReference>
<accession>W2TX83</accession>
<keyword evidence="3" id="KW-1185">Reference proteome</keyword>
<dbReference type="AlphaFoldDB" id="W2TX83"/>
<dbReference type="Proteomes" id="UP000053676">
    <property type="component" value="Unassembled WGS sequence"/>
</dbReference>